<dbReference type="SUPFAM" id="SSF69118">
    <property type="entry name" value="AhpD-like"/>
    <property type="match status" value="1"/>
</dbReference>
<dbReference type="Pfam" id="PF02627">
    <property type="entry name" value="CMD"/>
    <property type="match status" value="1"/>
</dbReference>
<dbReference type="PANTHER" id="PTHR34846">
    <property type="entry name" value="4-CARBOXYMUCONOLACTONE DECARBOXYLASE FAMILY PROTEIN (AFU_ORTHOLOGUE AFUA_6G11590)"/>
    <property type="match status" value="1"/>
</dbReference>
<dbReference type="InterPro" id="IPR003779">
    <property type="entry name" value="CMD-like"/>
</dbReference>
<dbReference type="EMBL" id="JBHTAI010000014">
    <property type="protein sequence ID" value="MFC7151033.1"/>
    <property type="molecule type" value="Genomic_DNA"/>
</dbReference>
<evidence type="ECO:0000313" key="3">
    <source>
        <dbReference type="Proteomes" id="UP001596378"/>
    </source>
</evidence>
<keyword evidence="3" id="KW-1185">Reference proteome</keyword>
<gene>
    <name evidence="2" type="ORF">ACFQMJ_21055</name>
</gene>
<dbReference type="Gene3D" id="1.20.1290.10">
    <property type="entry name" value="AhpD-like"/>
    <property type="match status" value="1"/>
</dbReference>
<dbReference type="NCBIfam" id="TIGR00778">
    <property type="entry name" value="ahpD_dom"/>
    <property type="match status" value="1"/>
</dbReference>
<protein>
    <submittedName>
        <fullName evidence="2">Carboxymuconolactone decarboxylase family protein</fullName>
    </submittedName>
</protein>
<name>A0ABW2FGU4_9BACL</name>
<dbReference type="InterPro" id="IPR029032">
    <property type="entry name" value="AhpD-like"/>
</dbReference>
<comment type="caution">
    <text evidence="2">The sequence shown here is derived from an EMBL/GenBank/DDBJ whole genome shotgun (WGS) entry which is preliminary data.</text>
</comment>
<evidence type="ECO:0000313" key="2">
    <source>
        <dbReference type="EMBL" id="MFC7151033.1"/>
    </source>
</evidence>
<evidence type="ECO:0000259" key="1">
    <source>
        <dbReference type="Pfam" id="PF02627"/>
    </source>
</evidence>
<sequence length="148" mass="16900">MKLRMNHHKANPAAYKAMSGLEQFIRDSGLDHELYEWIKLRASQINNCSFCIDMHAKDLLKMGVSAEKIMLLTAWHEAPHFTSQERAVLELTECATKLSEAGVPKDVYDRVREHFDEKQFVDLIMAINVINSWNRLGVSTGMYPGAFS</sequence>
<proteinExistence type="predicted"/>
<dbReference type="PANTHER" id="PTHR34846:SF10">
    <property type="entry name" value="CYTOPLASMIC PROTEIN"/>
    <property type="match status" value="1"/>
</dbReference>
<dbReference type="InterPro" id="IPR004675">
    <property type="entry name" value="AhpD_core"/>
</dbReference>
<reference evidence="3" key="1">
    <citation type="journal article" date="2019" name="Int. J. Syst. Evol. Microbiol.">
        <title>The Global Catalogue of Microorganisms (GCM) 10K type strain sequencing project: providing services to taxonomists for standard genome sequencing and annotation.</title>
        <authorList>
            <consortium name="The Broad Institute Genomics Platform"/>
            <consortium name="The Broad Institute Genome Sequencing Center for Infectious Disease"/>
            <person name="Wu L."/>
            <person name="Ma J."/>
        </authorList>
    </citation>
    <scope>NUCLEOTIDE SEQUENCE [LARGE SCALE GENOMIC DNA]</scope>
    <source>
        <strain evidence="3">KCTC 12907</strain>
    </source>
</reference>
<feature type="domain" description="Carboxymuconolactone decarboxylase-like" evidence="1">
    <location>
        <begin position="12"/>
        <end position="93"/>
    </location>
</feature>
<organism evidence="2 3">
    <name type="scientific">Cohnella cellulosilytica</name>
    <dbReference type="NCBI Taxonomy" id="986710"/>
    <lineage>
        <taxon>Bacteria</taxon>
        <taxon>Bacillati</taxon>
        <taxon>Bacillota</taxon>
        <taxon>Bacilli</taxon>
        <taxon>Bacillales</taxon>
        <taxon>Paenibacillaceae</taxon>
        <taxon>Cohnella</taxon>
    </lineage>
</organism>
<accession>A0ABW2FGU4</accession>
<dbReference type="RefSeq" id="WP_378049773.1">
    <property type="nucleotide sequence ID" value="NZ_JBHMDN010000021.1"/>
</dbReference>
<dbReference type="Proteomes" id="UP001596378">
    <property type="component" value="Unassembled WGS sequence"/>
</dbReference>